<keyword evidence="1" id="KW-0732">Signal</keyword>
<dbReference type="Pfam" id="PF14289">
    <property type="entry name" value="DUF4369"/>
    <property type="match status" value="1"/>
</dbReference>
<gene>
    <name evidence="3" type="ORF">E2R66_07130</name>
</gene>
<evidence type="ECO:0000313" key="4">
    <source>
        <dbReference type="Proteomes" id="UP000297540"/>
    </source>
</evidence>
<protein>
    <submittedName>
        <fullName evidence="3">DUF4369 domain-containing protein</fullName>
    </submittedName>
</protein>
<organism evidence="3 4">
    <name type="scientific">Mucilaginibacter psychrotolerans</name>
    <dbReference type="NCBI Taxonomy" id="1524096"/>
    <lineage>
        <taxon>Bacteria</taxon>
        <taxon>Pseudomonadati</taxon>
        <taxon>Bacteroidota</taxon>
        <taxon>Sphingobacteriia</taxon>
        <taxon>Sphingobacteriales</taxon>
        <taxon>Sphingobacteriaceae</taxon>
        <taxon>Mucilaginibacter</taxon>
    </lineage>
</organism>
<evidence type="ECO:0000259" key="2">
    <source>
        <dbReference type="Pfam" id="PF14289"/>
    </source>
</evidence>
<dbReference type="InterPro" id="IPR025380">
    <property type="entry name" value="DUF4369"/>
</dbReference>
<feature type="domain" description="DUF4369" evidence="2">
    <location>
        <begin position="23"/>
        <end position="115"/>
    </location>
</feature>
<proteinExistence type="predicted"/>
<feature type="signal peptide" evidence="1">
    <location>
        <begin position="1"/>
        <end position="20"/>
    </location>
</feature>
<name>A0A4Y8SJ96_9SPHI</name>
<dbReference type="Proteomes" id="UP000297540">
    <property type="component" value="Unassembled WGS sequence"/>
</dbReference>
<evidence type="ECO:0000313" key="3">
    <source>
        <dbReference type="EMBL" id="TFF38771.1"/>
    </source>
</evidence>
<dbReference type="AlphaFoldDB" id="A0A4Y8SJ96"/>
<accession>A0A4Y8SJ96</accession>
<keyword evidence="4" id="KW-1185">Reference proteome</keyword>
<dbReference type="RefSeq" id="WP_133228351.1">
    <property type="nucleotide sequence ID" value="NZ_SOZE01000005.1"/>
</dbReference>
<evidence type="ECO:0000256" key="1">
    <source>
        <dbReference type="SAM" id="SignalP"/>
    </source>
</evidence>
<dbReference type="OrthoDB" id="893767at2"/>
<comment type="caution">
    <text evidence="3">The sequence shown here is derived from an EMBL/GenBank/DDBJ whole genome shotgun (WGS) entry which is preliminary data.</text>
</comment>
<reference evidence="3 4" key="1">
    <citation type="journal article" date="2017" name="Int. J. Syst. Evol. Microbiol.">
        <title>Mucilaginibacterpsychrotolerans sp. nov., isolated from peatlands.</title>
        <authorList>
            <person name="Deng Y."/>
            <person name="Shen L."/>
            <person name="Xu B."/>
            <person name="Liu Y."/>
            <person name="Gu Z."/>
            <person name="Liu H."/>
            <person name="Zhou Y."/>
        </authorList>
    </citation>
    <scope>NUCLEOTIDE SEQUENCE [LARGE SCALE GENOMIC DNA]</scope>
    <source>
        <strain evidence="3 4">NH7-4</strain>
    </source>
</reference>
<dbReference type="EMBL" id="SOZE01000005">
    <property type="protein sequence ID" value="TFF38771.1"/>
    <property type="molecule type" value="Genomic_DNA"/>
</dbReference>
<sequence length="228" mass="25576">MKLHTTICTALLLASHFCLAQTYKLKGNVKGLSVDSLLILKFKGDKVEGAKVKVSKQKFYYEDAITEPYFIQILKLKNGSTETTGKLADILVEPGTIQITGTADQYDSIKVKGSTADLVLKNYLQEDKALLARWDKLKESYDVYVANGDTASRKKVGKELNAITLKERVPLLKAYVAKYRRQIVGALIPNFCTLKEVLKKEDYLEMYNSLSPKMQQTGYGQSVFNNSK</sequence>
<feature type="chain" id="PRO_5021389450" evidence="1">
    <location>
        <begin position="21"/>
        <end position="228"/>
    </location>
</feature>